<evidence type="ECO:0000313" key="13">
    <source>
        <dbReference type="Proteomes" id="UP001519460"/>
    </source>
</evidence>
<dbReference type="Proteomes" id="UP001519460">
    <property type="component" value="Unassembled WGS sequence"/>
</dbReference>
<keyword evidence="5" id="KW-0297">G-protein coupled receptor</keyword>
<dbReference type="EMBL" id="JACVVK020000089">
    <property type="protein sequence ID" value="KAK7493818.1"/>
    <property type="molecule type" value="Genomic_DNA"/>
</dbReference>
<name>A0ABD0L3K9_9CAEN</name>
<keyword evidence="2" id="KW-1003">Cell membrane</keyword>
<comment type="caution">
    <text evidence="12">The sequence shown here is derived from an EMBL/GenBank/DDBJ whole genome shotgun (WGS) entry which is preliminary data.</text>
</comment>
<dbReference type="CDD" id="cd00637">
    <property type="entry name" value="7tm_classA_rhodopsin-like"/>
    <property type="match status" value="1"/>
</dbReference>
<feature type="transmembrane region" description="Helical" evidence="10">
    <location>
        <begin position="227"/>
        <end position="247"/>
    </location>
</feature>
<dbReference type="SUPFAM" id="SSF81321">
    <property type="entry name" value="Family A G protein-coupled receptor-like"/>
    <property type="match status" value="1"/>
</dbReference>
<feature type="transmembrane region" description="Helical" evidence="10">
    <location>
        <begin position="180"/>
        <end position="201"/>
    </location>
</feature>
<evidence type="ECO:0000256" key="3">
    <source>
        <dbReference type="ARBA" id="ARBA00022692"/>
    </source>
</evidence>
<comment type="subcellular location">
    <subcellularLocation>
        <location evidence="1">Cell membrane</location>
        <topology evidence="1">Multi-pass membrane protein</topology>
    </subcellularLocation>
</comment>
<evidence type="ECO:0000256" key="8">
    <source>
        <dbReference type="ARBA" id="ARBA00023224"/>
    </source>
</evidence>
<feature type="transmembrane region" description="Helical" evidence="10">
    <location>
        <begin position="98"/>
        <end position="126"/>
    </location>
</feature>
<protein>
    <recommendedName>
        <fullName evidence="11">G-protein coupled receptors family 1 profile domain-containing protein</fullName>
    </recommendedName>
</protein>
<dbReference type="GO" id="GO:0004930">
    <property type="term" value="F:G protein-coupled receptor activity"/>
    <property type="evidence" value="ECO:0007669"/>
    <property type="project" value="UniProtKB-KW"/>
</dbReference>
<dbReference type="Gene3D" id="1.20.1070.10">
    <property type="entry name" value="Rhodopsin 7-helix transmembrane proteins"/>
    <property type="match status" value="2"/>
</dbReference>
<dbReference type="InterPro" id="IPR017452">
    <property type="entry name" value="GPCR_Rhodpsn_7TM"/>
</dbReference>
<feature type="transmembrane region" description="Helical" evidence="10">
    <location>
        <begin position="582"/>
        <end position="603"/>
    </location>
</feature>
<feature type="region of interest" description="Disordered" evidence="9">
    <location>
        <begin position="434"/>
        <end position="459"/>
    </location>
</feature>
<evidence type="ECO:0000313" key="12">
    <source>
        <dbReference type="EMBL" id="KAK7493818.1"/>
    </source>
</evidence>
<keyword evidence="3 10" id="KW-0812">Transmembrane</keyword>
<keyword evidence="13" id="KW-1185">Reference proteome</keyword>
<dbReference type="PROSITE" id="PS50262">
    <property type="entry name" value="G_PROTEIN_RECEP_F1_2"/>
    <property type="match status" value="1"/>
</dbReference>
<reference evidence="12 13" key="1">
    <citation type="journal article" date="2023" name="Sci. Data">
        <title>Genome assembly of the Korean intertidal mud-creeper Batillaria attramentaria.</title>
        <authorList>
            <person name="Patra A.K."/>
            <person name="Ho P.T."/>
            <person name="Jun S."/>
            <person name="Lee S.J."/>
            <person name="Kim Y."/>
            <person name="Won Y.J."/>
        </authorList>
    </citation>
    <scope>NUCLEOTIDE SEQUENCE [LARGE SCALE GENOMIC DNA]</scope>
    <source>
        <strain evidence="12">Wonlab-2016</strain>
    </source>
</reference>
<feature type="compositionally biased region" description="Polar residues" evidence="9">
    <location>
        <begin position="434"/>
        <end position="446"/>
    </location>
</feature>
<evidence type="ECO:0000256" key="6">
    <source>
        <dbReference type="ARBA" id="ARBA00023136"/>
    </source>
</evidence>
<sequence length="665" mass="73595">MKLVALLRCCFTKRPGADCRTMWASQTLNGTRRAASTADQTEINKTIADLQRRLSRESFYNRLPVVVYLFTLMVLGVVGNIIVLLVCRFRVPPSVMRVFIISMAVWDLLTSVVGLPLQIATIYHAYDTHSEWFCRGMFAAATVPTQASGWTVVLLAIARRRMVCLHHADYMTVNSAWSQVYGLSVVVAIVFLAFTPTYGVYEFTENNVTVSMCWFTHTYAGHPYKHVFNITLLISFVVGFTVMFLGYSQISERLRRRSLHAKTRLQSLPGNTEEMPIPLQQSLFRTTRLSDPMTSFTAGTSVLLEAPENGPSLAEPPPPKILKVSFSLLAERRQECVGPSSVDPTNRKRALGGSNKPDSVAYLEVESCLKRSTNADFTTDVDYSAKHVATSESNHSANPSKAAGLESSEHFNWTGRLQAAPRTARDTFRFASDGQSTADLNHSDGFSSSSRNTNCSDSSVDNVEDLGHPVDPVSSTDLDIVMQGEPLSGDGEAVGCSDIVVSDTVVELPDASAGDPSSVNVSSAVDERGRSSWLALALDRLSGMKRSRIDAVFRSLTKSASAPTVYSRPHGRLRLHRRITQVLHVLTFLYVLNWLPHLIIRFLTVDKPVNYCSNFTACGTFHNGLAIGLRSYYLNSGINAFVYSFFNPQFRKAWADLLTGRRSQF</sequence>
<evidence type="ECO:0000256" key="5">
    <source>
        <dbReference type="ARBA" id="ARBA00023040"/>
    </source>
</evidence>
<keyword evidence="8" id="KW-0807">Transducer</keyword>
<feature type="transmembrane region" description="Helical" evidence="10">
    <location>
        <begin position="65"/>
        <end position="86"/>
    </location>
</feature>
<dbReference type="PRINTS" id="PR00237">
    <property type="entry name" value="GPCRRHODOPSN"/>
</dbReference>
<gene>
    <name evidence="12" type="ORF">BaRGS_00014959</name>
</gene>
<evidence type="ECO:0000256" key="4">
    <source>
        <dbReference type="ARBA" id="ARBA00022989"/>
    </source>
</evidence>
<evidence type="ECO:0000256" key="7">
    <source>
        <dbReference type="ARBA" id="ARBA00023170"/>
    </source>
</evidence>
<evidence type="ECO:0000259" key="11">
    <source>
        <dbReference type="PROSITE" id="PS50262"/>
    </source>
</evidence>
<organism evidence="12 13">
    <name type="scientific">Batillaria attramentaria</name>
    <dbReference type="NCBI Taxonomy" id="370345"/>
    <lineage>
        <taxon>Eukaryota</taxon>
        <taxon>Metazoa</taxon>
        <taxon>Spiralia</taxon>
        <taxon>Lophotrochozoa</taxon>
        <taxon>Mollusca</taxon>
        <taxon>Gastropoda</taxon>
        <taxon>Caenogastropoda</taxon>
        <taxon>Sorbeoconcha</taxon>
        <taxon>Cerithioidea</taxon>
        <taxon>Batillariidae</taxon>
        <taxon>Batillaria</taxon>
    </lineage>
</organism>
<dbReference type="GO" id="GO:0005886">
    <property type="term" value="C:plasma membrane"/>
    <property type="evidence" value="ECO:0007669"/>
    <property type="project" value="UniProtKB-SubCell"/>
</dbReference>
<evidence type="ECO:0000256" key="2">
    <source>
        <dbReference type="ARBA" id="ARBA00022475"/>
    </source>
</evidence>
<evidence type="ECO:0000256" key="9">
    <source>
        <dbReference type="SAM" id="MobiDB-lite"/>
    </source>
</evidence>
<feature type="compositionally biased region" description="Low complexity" evidence="9">
    <location>
        <begin position="447"/>
        <end position="459"/>
    </location>
</feature>
<dbReference type="InterPro" id="IPR000276">
    <property type="entry name" value="GPCR_Rhodpsn"/>
</dbReference>
<dbReference type="PANTHER" id="PTHR24230">
    <property type="entry name" value="G-PROTEIN COUPLED RECEPTOR"/>
    <property type="match status" value="1"/>
</dbReference>
<evidence type="ECO:0000256" key="10">
    <source>
        <dbReference type="SAM" id="Phobius"/>
    </source>
</evidence>
<accession>A0ABD0L3K9</accession>
<dbReference type="PANTHER" id="PTHR24230:SF75">
    <property type="entry name" value="RELAXIN FAMILY PEPTIDE RECEPTOR 3"/>
    <property type="match status" value="1"/>
</dbReference>
<evidence type="ECO:0000256" key="1">
    <source>
        <dbReference type="ARBA" id="ARBA00004651"/>
    </source>
</evidence>
<feature type="domain" description="G-protein coupled receptors family 1 profile" evidence="11">
    <location>
        <begin position="79"/>
        <end position="643"/>
    </location>
</feature>
<proteinExistence type="predicted"/>
<keyword evidence="4 10" id="KW-1133">Transmembrane helix</keyword>
<feature type="region of interest" description="Disordered" evidence="9">
    <location>
        <begin position="336"/>
        <end position="356"/>
    </location>
</feature>
<feature type="transmembrane region" description="Helical" evidence="10">
    <location>
        <begin position="138"/>
        <end position="159"/>
    </location>
</feature>
<dbReference type="Pfam" id="PF00001">
    <property type="entry name" value="7tm_1"/>
    <property type="match status" value="1"/>
</dbReference>
<dbReference type="AlphaFoldDB" id="A0ABD0L3K9"/>
<keyword evidence="6 10" id="KW-0472">Membrane</keyword>
<keyword evidence="7" id="KW-0675">Receptor</keyword>